<protein>
    <recommendedName>
        <fullName evidence="3">PasA protein</fullName>
    </recommendedName>
</protein>
<dbReference type="KEGG" id="bsan:CHH28_12815"/>
<sequence length="152" mass="16897">MSAWIGHTNQKLYQARLLLQQSEQARPDALAQALEVSAIYHIHDAYLCYLHELAEMVQYSGAVVSLSQLLDSASLVTGEMQELKALEQDAFSWLATLLSLANDSLQGQSGANKMATDASLIAVAQPAESPVYQCYQRLVELIERQRENRQES</sequence>
<dbReference type="RefSeq" id="WP_094060677.1">
    <property type="nucleotide sequence ID" value="NZ_CP022530.1"/>
</dbReference>
<dbReference type="EMBL" id="CP022530">
    <property type="protein sequence ID" value="ASP39499.1"/>
    <property type="molecule type" value="Genomic_DNA"/>
</dbReference>
<gene>
    <name evidence="1" type="ORF">CHH28_12815</name>
</gene>
<dbReference type="OrthoDB" id="6121078at2"/>
<evidence type="ECO:0000313" key="2">
    <source>
        <dbReference type="Proteomes" id="UP000202440"/>
    </source>
</evidence>
<name>A0A222FL60_9GAMM</name>
<dbReference type="InterPro" id="IPR046493">
    <property type="entry name" value="DUF6586"/>
</dbReference>
<evidence type="ECO:0000313" key="1">
    <source>
        <dbReference type="EMBL" id="ASP39499.1"/>
    </source>
</evidence>
<reference evidence="1 2" key="1">
    <citation type="submission" date="2017-07" db="EMBL/GenBank/DDBJ databases">
        <title>Annotated genome sequence of Bacterioplanes sanyensis isolated from Red Sea.</title>
        <authorList>
            <person name="Rehman Z.U."/>
        </authorList>
    </citation>
    <scope>NUCLEOTIDE SEQUENCE [LARGE SCALE GENOMIC DNA]</scope>
    <source>
        <strain evidence="1 2">NV9</strain>
    </source>
</reference>
<accession>A0A222FL60</accession>
<keyword evidence="2" id="KW-1185">Reference proteome</keyword>
<organism evidence="1 2">
    <name type="scientific">Bacterioplanes sanyensis</name>
    <dbReference type="NCBI Taxonomy" id="1249553"/>
    <lineage>
        <taxon>Bacteria</taxon>
        <taxon>Pseudomonadati</taxon>
        <taxon>Pseudomonadota</taxon>
        <taxon>Gammaproteobacteria</taxon>
        <taxon>Oceanospirillales</taxon>
        <taxon>Oceanospirillaceae</taxon>
        <taxon>Bacterioplanes</taxon>
    </lineage>
</organism>
<evidence type="ECO:0008006" key="3">
    <source>
        <dbReference type="Google" id="ProtNLM"/>
    </source>
</evidence>
<proteinExistence type="predicted"/>
<dbReference type="Pfam" id="PF20227">
    <property type="entry name" value="DUF6586"/>
    <property type="match status" value="1"/>
</dbReference>
<dbReference type="AlphaFoldDB" id="A0A222FL60"/>
<dbReference type="Proteomes" id="UP000202440">
    <property type="component" value="Chromosome"/>
</dbReference>